<evidence type="ECO:0000313" key="1">
    <source>
        <dbReference type="EMBL" id="KWS04661.1"/>
    </source>
</evidence>
<dbReference type="EMBL" id="JAJA02000001">
    <property type="protein sequence ID" value="KWS04661.1"/>
    <property type="molecule type" value="Genomic_DNA"/>
</dbReference>
<keyword evidence="1" id="KW-0456">Lyase</keyword>
<keyword evidence="2" id="KW-1185">Reference proteome</keyword>
<name>A0A108U8T4_9GAMM</name>
<comment type="caution">
    <text evidence="1">The sequence shown here is derived from an EMBL/GenBank/DDBJ whole genome shotgun (WGS) entry which is preliminary data.</text>
</comment>
<reference evidence="1 2" key="1">
    <citation type="journal article" date="2014" name="Genome Announc.">
        <title>Draft Genome Sequence of Lysobacter capsici AZ78, a Bacterium Antagonistic to Plant-Pathogenic Oomycetes.</title>
        <authorList>
            <person name="Puopolo G."/>
            <person name="Sonego P."/>
            <person name="Engelen K."/>
            <person name="Pertot I."/>
        </authorList>
    </citation>
    <scope>NUCLEOTIDE SEQUENCE [LARGE SCALE GENOMIC DNA]</scope>
    <source>
        <strain evidence="1 2">AZ78</strain>
    </source>
</reference>
<sequence>MECLPMRDLTQPGSVLRPFPATEDVFAPGQESLARHLHPLVSIDLAAVRPQWSGWLHLLSPLEPCDGLVGQYTEDEFHAPLLRSNWIGFAVEDGRYRLLGDPRYFLLERSLEQTPAELHAERAELERHYEIENRAYQASRDYYHEHGRLVRLNRFGNGPSKDATPQQLVTQFGGVAESGYNWEETVEFPLEHGVGAGDNGEDVVWPLSPSGRRFEHVASVPGWHYRHTGADLIVLFYEPVEQLALLTFDWS</sequence>
<gene>
    <name evidence="1" type="ORF">AZ78_2211</name>
</gene>
<dbReference type="EC" id="4.2.1.11" evidence="1"/>
<dbReference type="AlphaFoldDB" id="A0A108U8T4"/>
<evidence type="ECO:0000313" key="2">
    <source>
        <dbReference type="Proteomes" id="UP000023435"/>
    </source>
</evidence>
<proteinExistence type="predicted"/>
<dbReference type="Proteomes" id="UP000023435">
    <property type="component" value="Unassembled WGS sequence"/>
</dbReference>
<organism evidence="1 2">
    <name type="scientific">Lysobacter capsici AZ78</name>
    <dbReference type="NCBI Taxonomy" id="1444315"/>
    <lineage>
        <taxon>Bacteria</taxon>
        <taxon>Pseudomonadati</taxon>
        <taxon>Pseudomonadota</taxon>
        <taxon>Gammaproteobacteria</taxon>
        <taxon>Lysobacterales</taxon>
        <taxon>Lysobacteraceae</taxon>
        <taxon>Lysobacter</taxon>
    </lineage>
</organism>
<accession>A0A108U8T4</accession>
<dbReference type="GO" id="GO:0004634">
    <property type="term" value="F:phosphopyruvate hydratase activity"/>
    <property type="evidence" value="ECO:0007669"/>
    <property type="project" value="UniProtKB-EC"/>
</dbReference>
<protein>
    <submittedName>
        <fullName evidence="1">Enolase</fullName>
        <ecNumber evidence="1">4.2.1.11</ecNumber>
    </submittedName>
</protein>